<dbReference type="AlphaFoldDB" id="A0A6M4X861"/>
<dbReference type="Pfam" id="PF00891">
    <property type="entry name" value="Methyltransf_2"/>
    <property type="match status" value="1"/>
</dbReference>
<feature type="domain" description="O-methyltransferase dimerisation" evidence="6">
    <location>
        <begin position="42"/>
        <end position="116"/>
    </location>
</feature>
<dbReference type="EMBL" id="CP049838">
    <property type="protein sequence ID" value="QJS98973.1"/>
    <property type="molecule type" value="Genomic_DNA"/>
</dbReference>
<dbReference type="InterPro" id="IPR036388">
    <property type="entry name" value="WH-like_DNA-bd_sf"/>
</dbReference>
<reference evidence="8" key="1">
    <citation type="submission" date="2020-03" db="EMBL/GenBank/DDBJ databases">
        <title>Molecular networking-based the target discovery of potent antiproliferative macrolactams: 5/6/7/16 polycyclic ansamycins and glycosylated trienomycin from Streptomyces cacaoi subsp. asoensis.</title>
        <authorList>
            <person name="Liu L.-L."/>
        </authorList>
    </citation>
    <scope>NUCLEOTIDE SEQUENCE [LARGE SCALE GENOMIC DNA]</scope>
    <source>
        <strain evidence="8">H2S5</strain>
    </source>
</reference>
<dbReference type="GO" id="GO:0008171">
    <property type="term" value="F:O-methyltransferase activity"/>
    <property type="evidence" value="ECO:0007669"/>
    <property type="project" value="InterPro"/>
</dbReference>
<feature type="compositionally biased region" description="Low complexity" evidence="4">
    <location>
        <begin position="13"/>
        <end position="32"/>
    </location>
</feature>
<keyword evidence="1 8" id="KW-0489">Methyltransferase</keyword>
<dbReference type="Pfam" id="PF08100">
    <property type="entry name" value="Dimerisation"/>
    <property type="match status" value="1"/>
</dbReference>
<dbReference type="GO" id="GO:0046983">
    <property type="term" value="F:protein dimerization activity"/>
    <property type="evidence" value="ECO:0007669"/>
    <property type="project" value="InterPro"/>
</dbReference>
<dbReference type="PROSITE" id="PS51683">
    <property type="entry name" value="SAM_OMT_II"/>
    <property type="match status" value="1"/>
</dbReference>
<dbReference type="InterPro" id="IPR029063">
    <property type="entry name" value="SAM-dependent_MTases_sf"/>
</dbReference>
<dbReference type="Proteomes" id="UP000502665">
    <property type="component" value="Chromosome"/>
</dbReference>
<protein>
    <submittedName>
        <fullName evidence="8">SAM-dependent methyltransferase</fullName>
    </submittedName>
</protein>
<dbReference type="Gene3D" id="1.10.10.10">
    <property type="entry name" value="Winged helix-like DNA-binding domain superfamily/Winged helix DNA-binding domain"/>
    <property type="match status" value="1"/>
</dbReference>
<dbReference type="PANTHER" id="PTHR43712">
    <property type="entry name" value="PUTATIVE (AFU_ORTHOLOGUE AFUA_4G14580)-RELATED"/>
    <property type="match status" value="1"/>
</dbReference>
<feature type="domain" description="O-methyltransferase C-terminal" evidence="5">
    <location>
        <begin position="143"/>
        <end position="346"/>
    </location>
</feature>
<dbReference type="InterPro" id="IPR001077">
    <property type="entry name" value="COMT_C"/>
</dbReference>
<dbReference type="Gene3D" id="3.40.50.150">
    <property type="entry name" value="Vaccinia Virus protein VP39"/>
    <property type="match status" value="1"/>
</dbReference>
<dbReference type="InterPro" id="IPR011991">
    <property type="entry name" value="ArsR-like_HTH"/>
</dbReference>
<evidence type="ECO:0000256" key="1">
    <source>
        <dbReference type="ARBA" id="ARBA00022603"/>
    </source>
</evidence>
<dbReference type="InterPro" id="IPR036390">
    <property type="entry name" value="WH_DNA-bd_sf"/>
</dbReference>
<evidence type="ECO:0000256" key="4">
    <source>
        <dbReference type="SAM" id="MobiDB-lite"/>
    </source>
</evidence>
<sequence length="366" mass="38860">MTAVDPDAAETFPSPAGAEAAGSPGAPADAAGALGEPTEQLLELSLGYLYSAALHTAARYDIADLLADGPRTPAELARAAGVDGPQLYRVLRFLATKGVFSEDEAGRFHLTPLAQPLRTDAKRSLRDYVLVRGEEVFWHSAARLHEAVRTGRTAFEGLYGVPFYDYVAADPELGAAFNASMAAFSETLTNDVAAACDLDGAKSAVDVGGGRGGLLRALLRRHPQLTGTLFDLESVVSAHVLDTPELTGRWRAEAGDFFTSVPPGADVYLLKHVLASWPDEECVRILRSCRRAMPGHGRLLVINALVPPGNEPHPGKTIDMVMMTVLNGKSRTRAQYEALLAEAGFAVVSVVEASPHASVVEAAVRH</sequence>
<evidence type="ECO:0000259" key="5">
    <source>
        <dbReference type="Pfam" id="PF00891"/>
    </source>
</evidence>
<dbReference type="PANTHER" id="PTHR43712:SF2">
    <property type="entry name" value="O-METHYLTRANSFERASE CICE"/>
    <property type="match status" value="1"/>
</dbReference>
<dbReference type="PIRSF" id="PIRSF005739">
    <property type="entry name" value="O-mtase"/>
    <property type="match status" value="1"/>
</dbReference>
<evidence type="ECO:0000313" key="7">
    <source>
        <dbReference type="EMBL" id="QJS98973.1"/>
    </source>
</evidence>
<dbReference type="RefSeq" id="WP_171394625.1">
    <property type="nucleotide sequence ID" value="NZ_CP049838.1"/>
</dbReference>
<evidence type="ECO:0000256" key="2">
    <source>
        <dbReference type="ARBA" id="ARBA00022679"/>
    </source>
</evidence>
<evidence type="ECO:0000256" key="3">
    <source>
        <dbReference type="ARBA" id="ARBA00022691"/>
    </source>
</evidence>
<keyword evidence="3" id="KW-0949">S-adenosyl-L-methionine</keyword>
<dbReference type="SUPFAM" id="SSF53335">
    <property type="entry name" value="S-adenosyl-L-methionine-dependent methyltransferases"/>
    <property type="match status" value="1"/>
</dbReference>
<proteinExistence type="predicted"/>
<dbReference type="EMBL" id="CP049838">
    <property type="protein sequence ID" value="QJT06496.1"/>
    <property type="molecule type" value="Genomic_DNA"/>
</dbReference>
<dbReference type="InterPro" id="IPR016461">
    <property type="entry name" value="COMT-like"/>
</dbReference>
<gene>
    <name evidence="7" type="ORF">G9272_00320</name>
    <name evidence="8" type="ORF">G9272_44575</name>
</gene>
<dbReference type="InterPro" id="IPR012967">
    <property type="entry name" value="COMT_dimerisation"/>
</dbReference>
<dbReference type="SUPFAM" id="SSF46785">
    <property type="entry name" value="Winged helix' DNA-binding domain"/>
    <property type="match status" value="1"/>
</dbReference>
<keyword evidence="9" id="KW-1185">Reference proteome</keyword>
<evidence type="ECO:0000259" key="6">
    <source>
        <dbReference type="Pfam" id="PF08100"/>
    </source>
</evidence>
<dbReference type="GO" id="GO:0032259">
    <property type="term" value="P:methylation"/>
    <property type="evidence" value="ECO:0007669"/>
    <property type="project" value="UniProtKB-KW"/>
</dbReference>
<accession>A0A6M4X861</accession>
<evidence type="ECO:0000313" key="8">
    <source>
        <dbReference type="EMBL" id="QJT06496.1"/>
    </source>
</evidence>
<keyword evidence="2 8" id="KW-0808">Transferase</keyword>
<dbReference type="CDD" id="cd00090">
    <property type="entry name" value="HTH_ARSR"/>
    <property type="match status" value="1"/>
</dbReference>
<name>A0A6M4X861_9ACTN</name>
<organism evidence="8 9">
    <name type="scientific">Streptomyces asoensis</name>
    <dbReference type="NCBI Taxonomy" id="249586"/>
    <lineage>
        <taxon>Bacteria</taxon>
        <taxon>Bacillati</taxon>
        <taxon>Actinomycetota</taxon>
        <taxon>Actinomycetes</taxon>
        <taxon>Kitasatosporales</taxon>
        <taxon>Streptomycetaceae</taxon>
        <taxon>Streptomyces</taxon>
    </lineage>
</organism>
<feature type="region of interest" description="Disordered" evidence="4">
    <location>
        <begin position="1"/>
        <end position="32"/>
    </location>
</feature>
<evidence type="ECO:0000313" key="9">
    <source>
        <dbReference type="Proteomes" id="UP000502665"/>
    </source>
</evidence>